<feature type="chain" id="PRO_5023149192" evidence="1">
    <location>
        <begin position="23"/>
        <end position="374"/>
    </location>
</feature>
<comment type="caution">
    <text evidence="2">The sequence shown here is derived from an EMBL/GenBank/DDBJ whole genome shotgun (WGS) entry which is preliminary data.</text>
</comment>
<dbReference type="Proteomes" id="UP000324907">
    <property type="component" value="Unassembled WGS sequence"/>
</dbReference>
<evidence type="ECO:0000313" key="3">
    <source>
        <dbReference type="Proteomes" id="UP000324907"/>
    </source>
</evidence>
<protein>
    <submittedName>
        <fullName evidence="2">Uncharacterized protein</fullName>
    </submittedName>
</protein>
<sequence length="374" mass="38500">MGPAAAIIGLAALALAAQQALSDGIPRPSRLVVHMLGLVPEPASSGMQRLRQGIERGFAKDPGSLSADECAVVEGYEGKGFSSGVASFCHRSLNLAHSRAAKEAIAGLSSTEASESDTAWTLAMISAVRDLAALPSATTRQRVHALRRSLASAGPAVASMLGPFQRFASYATDAKFRRRLEIAWAAWTAASAATAEQDQSLPMIIARVAAGYDLAQLASCGGDAENAEQAALTAAATAARQALTTGASQWGLAAWVRLAEASLGLPLGVLSRARPGALQRGVAAMAQQALRGCSEQPATAMLDAQRNSVDASLDTRLLQEAALFVPAKRGQPARSHVKHRQSAAGRAAGLIAGPPESGGRHIARVPWAAPAADV</sequence>
<reference evidence="2 3" key="1">
    <citation type="submission" date="2019-07" db="EMBL/GenBank/DDBJ databases">
        <title>Genomes of Cafeteria roenbergensis.</title>
        <authorList>
            <person name="Fischer M.G."/>
            <person name="Hackl T."/>
            <person name="Roman M."/>
        </authorList>
    </citation>
    <scope>NUCLEOTIDE SEQUENCE [LARGE SCALE GENOMIC DNA]</scope>
    <source>
        <strain evidence="2 3">RCC970-E3</strain>
    </source>
</reference>
<evidence type="ECO:0000256" key="1">
    <source>
        <dbReference type="SAM" id="SignalP"/>
    </source>
</evidence>
<evidence type="ECO:0000313" key="2">
    <source>
        <dbReference type="EMBL" id="KAA0159706.1"/>
    </source>
</evidence>
<feature type="signal peptide" evidence="1">
    <location>
        <begin position="1"/>
        <end position="22"/>
    </location>
</feature>
<dbReference type="AlphaFoldDB" id="A0A5A8D2Z9"/>
<gene>
    <name evidence="2" type="ORF">FNF28_05766</name>
</gene>
<name>A0A5A8D2Z9_CAFRO</name>
<keyword evidence="1" id="KW-0732">Signal</keyword>
<accession>A0A5A8D2Z9</accession>
<proteinExistence type="predicted"/>
<organism evidence="2 3">
    <name type="scientific">Cafeteria roenbergensis</name>
    <name type="common">Marine flagellate</name>
    <dbReference type="NCBI Taxonomy" id="33653"/>
    <lineage>
        <taxon>Eukaryota</taxon>
        <taxon>Sar</taxon>
        <taxon>Stramenopiles</taxon>
        <taxon>Bigyra</taxon>
        <taxon>Opalozoa</taxon>
        <taxon>Bicosoecida</taxon>
        <taxon>Cafeteriaceae</taxon>
        <taxon>Cafeteria</taxon>
    </lineage>
</organism>
<dbReference type="EMBL" id="VLTL01000124">
    <property type="protein sequence ID" value="KAA0159706.1"/>
    <property type="molecule type" value="Genomic_DNA"/>
</dbReference>